<accession>A0A0F8YS66</accession>
<dbReference type="InterPro" id="IPR036249">
    <property type="entry name" value="Thioredoxin-like_sf"/>
</dbReference>
<dbReference type="SUPFAM" id="SSF52833">
    <property type="entry name" value="Thioredoxin-like"/>
    <property type="match status" value="1"/>
</dbReference>
<reference evidence="2" key="1">
    <citation type="journal article" date="2015" name="Nature">
        <title>Complex archaea that bridge the gap between prokaryotes and eukaryotes.</title>
        <authorList>
            <person name="Spang A."/>
            <person name="Saw J.H."/>
            <person name="Jorgensen S.L."/>
            <person name="Zaremba-Niedzwiedzka K."/>
            <person name="Martijn J."/>
            <person name="Lind A.E."/>
            <person name="van Eijk R."/>
            <person name="Schleper C."/>
            <person name="Guy L."/>
            <person name="Ettema T.J."/>
        </authorList>
    </citation>
    <scope>NUCLEOTIDE SEQUENCE</scope>
</reference>
<dbReference type="GO" id="GO:0045454">
    <property type="term" value="P:cell redox homeostasis"/>
    <property type="evidence" value="ECO:0007669"/>
    <property type="project" value="TreeGrafter"/>
</dbReference>
<dbReference type="InterPro" id="IPR017937">
    <property type="entry name" value="Thioredoxin_CS"/>
</dbReference>
<dbReference type="PANTHER" id="PTHR43601">
    <property type="entry name" value="THIOREDOXIN, MITOCHONDRIAL"/>
    <property type="match status" value="1"/>
</dbReference>
<feature type="domain" description="Thioredoxin" evidence="1">
    <location>
        <begin position="5"/>
        <end position="62"/>
    </location>
</feature>
<dbReference type="PROSITE" id="PS00194">
    <property type="entry name" value="THIOREDOXIN_1"/>
    <property type="match status" value="1"/>
</dbReference>
<name>A0A0F8YS66_9ZZZZ</name>
<gene>
    <name evidence="2" type="ORF">LCGC14_3059430</name>
</gene>
<dbReference type="Gene3D" id="3.40.30.10">
    <property type="entry name" value="Glutaredoxin"/>
    <property type="match status" value="1"/>
</dbReference>
<protein>
    <recommendedName>
        <fullName evidence="1">Thioredoxin domain-containing protein</fullName>
    </recommendedName>
</protein>
<dbReference type="Pfam" id="PF00085">
    <property type="entry name" value="Thioredoxin"/>
    <property type="match status" value="1"/>
</dbReference>
<feature type="non-terminal residue" evidence="2">
    <location>
        <position position="62"/>
    </location>
</feature>
<dbReference type="InterPro" id="IPR013766">
    <property type="entry name" value="Thioredoxin_domain"/>
</dbReference>
<evidence type="ECO:0000259" key="1">
    <source>
        <dbReference type="Pfam" id="PF00085"/>
    </source>
</evidence>
<proteinExistence type="predicted"/>
<dbReference type="AlphaFoldDB" id="A0A0F8YS66"/>
<dbReference type="EMBL" id="LAZR01064737">
    <property type="protein sequence ID" value="KKK56944.1"/>
    <property type="molecule type" value="Genomic_DNA"/>
</dbReference>
<organism evidence="2">
    <name type="scientific">marine sediment metagenome</name>
    <dbReference type="NCBI Taxonomy" id="412755"/>
    <lineage>
        <taxon>unclassified sequences</taxon>
        <taxon>metagenomes</taxon>
        <taxon>ecological metagenomes</taxon>
    </lineage>
</organism>
<evidence type="ECO:0000313" key="2">
    <source>
        <dbReference type="EMBL" id="KKK56944.1"/>
    </source>
</evidence>
<sequence>MSNNIKELNESNFSKETEKGVILVDFFAQWCGPCKILASTVEELSDEFSGKANIYKADIETN</sequence>
<dbReference type="PANTHER" id="PTHR43601:SF3">
    <property type="entry name" value="THIOREDOXIN, MITOCHONDRIAL"/>
    <property type="match status" value="1"/>
</dbReference>
<comment type="caution">
    <text evidence="2">The sequence shown here is derived from an EMBL/GenBank/DDBJ whole genome shotgun (WGS) entry which is preliminary data.</text>
</comment>
<dbReference type="CDD" id="cd02947">
    <property type="entry name" value="TRX_family"/>
    <property type="match status" value="1"/>
</dbReference>